<sequence>MNDPKKIGRPRNFDEKVALEAAMNTFWTKGYDGASMKDLTSAMGISGPSLYSTFGDKRELYLKTIDFYADVDGCAPVVAFEAETDLAKSIKDFLTTVVTYSTQAEGGPRGCFLASCVATTVGEVDGVAERMEKAIQDTDERLAKKFQKAIEEGYLPSDFPAHQRGCLLHDMRQGLVHRSRAGWSAEALLADLDDRVEMILSH</sequence>
<dbReference type="InterPro" id="IPR011075">
    <property type="entry name" value="TetR_C"/>
</dbReference>
<dbReference type="SUPFAM" id="SSF48498">
    <property type="entry name" value="Tetracyclin repressor-like, C-terminal domain"/>
    <property type="match status" value="1"/>
</dbReference>
<dbReference type="EMBL" id="JBBMQO010000013">
    <property type="protein sequence ID" value="MEM5503175.1"/>
    <property type="molecule type" value="Genomic_DNA"/>
</dbReference>
<protein>
    <submittedName>
        <fullName evidence="6">TetR/AcrR family transcriptional regulator</fullName>
    </submittedName>
</protein>
<dbReference type="RefSeq" id="WP_342849356.1">
    <property type="nucleotide sequence ID" value="NZ_JBBMQO010000013.1"/>
</dbReference>
<dbReference type="PANTHER" id="PTHR47506:SF1">
    <property type="entry name" value="HTH-TYPE TRANSCRIPTIONAL REGULATOR YJDC"/>
    <property type="match status" value="1"/>
</dbReference>
<feature type="DNA-binding region" description="H-T-H motif" evidence="4">
    <location>
        <begin position="35"/>
        <end position="54"/>
    </location>
</feature>
<evidence type="ECO:0000313" key="7">
    <source>
        <dbReference type="Proteomes" id="UP001477870"/>
    </source>
</evidence>
<evidence type="ECO:0000259" key="5">
    <source>
        <dbReference type="PROSITE" id="PS50977"/>
    </source>
</evidence>
<keyword evidence="7" id="KW-1185">Reference proteome</keyword>
<name>A0ABU9TAN2_9HYPH</name>
<dbReference type="Pfam" id="PF00440">
    <property type="entry name" value="TetR_N"/>
    <property type="match status" value="1"/>
</dbReference>
<evidence type="ECO:0000256" key="2">
    <source>
        <dbReference type="ARBA" id="ARBA00023125"/>
    </source>
</evidence>
<keyword evidence="1" id="KW-0805">Transcription regulation</keyword>
<evidence type="ECO:0000256" key="3">
    <source>
        <dbReference type="ARBA" id="ARBA00023163"/>
    </source>
</evidence>
<dbReference type="InterPro" id="IPR009057">
    <property type="entry name" value="Homeodomain-like_sf"/>
</dbReference>
<dbReference type="Gene3D" id="1.10.357.10">
    <property type="entry name" value="Tetracycline Repressor, domain 2"/>
    <property type="match status" value="1"/>
</dbReference>
<evidence type="ECO:0000313" key="6">
    <source>
        <dbReference type="EMBL" id="MEM5503175.1"/>
    </source>
</evidence>
<evidence type="ECO:0000256" key="4">
    <source>
        <dbReference type="PROSITE-ProRule" id="PRU00335"/>
    </source>
</evidence>
<keyword evidence="2 4" id="KW-0238">DNA-binding</keyword>
<dbReference type="InterPro" id="IPR036271">
    <property type="entry name" value="Tet_transcr_reg_TetR-rel_C_sf"/>
</dbReference>
<accession>A0ABU9TAN2</accession>
<dbReference type="Pfam" id="PF16925">
    <property type="entry name" value="TetR_C_13"/>
    <property type="match status" value="1"/>
</dbReference>
<keyword evidence="3" id="KW-0804">Transcription</keyword>
<dbReference type="Proteomes" id="UP001477870">
    <property type="component" value="Unassembled WGS sequence"/>
</dbReference>
<dbReference type="Gene3D" id="1.10.10.60">
    <property type="entry name" value="Homeodomain-like"/>
    <property type="match status" value="1"/>
</dbReference>
<dbReference type="PANTHER" id="PTHR47506">
    <property type="entry name" value="TRANSCRIPTIONAL REGULATORY PROTEIN"/>
    <property type="match status" value="1"/>
</dbReference>
<proteinExistence type="predicted"/>
<evidence type="ECO:0000256" key="1">
    <source>
        <dbReference type="ARBA" id="ARBA00023015"/>
    </source>
</evidence>
<comment type="caution">
    <text evidence="6">The sequence shown here is derived from an EMBL/GenBank/DDBJ whole genome shotgun (WGS) entry which is preliminary data.</text>
</comment>
<gene>
    <name evidence="6" type="ORF">WNY59_16425</name>
</gene>
<feature type="domain" description="HTH tetR-type" evidence="5">
    <location>
        <begin position="12"/>
        <end position="72"/>
    </location>
</feature>
<dbReference type="SUPFAM" id="SSF46689">
    <property type="entry name" value="Homeodomain-like"/>
    <property type="match status" value="1"/>
</dbReference>
<organism evidence="6 7">
    <name type="scientific">Ahrensia kielensis</name>
    <dbReference type="NCBI Taxonomy" id="76980"/>
    <lineage>
        <taxon>Bacteria</taxon>
        <taxon>Pseudomonadati</taxon>
        <taxon>Pseudomonadota</taxon>
        <taxon>Alphaproteobacteria</taxon>
        <taxon>Hyphomicrobiales</taxon>
        <taxon>Ahrensiaceae</taxon>
        <taxon>Ahrensia</taxon>
    </lineage>
</organism>
<dbReference type="InterPro" id="IPR001647">
    <property type="entry name" value="HTH_TetR"/>
</dbReference>
<reference evidence="6 7" key="1">
    <citation type="submission" date="2024-03" db="EMBL/GenBank/DDBJ databases">
        <title>Community enrichment and isolation of bacterial strains for fucoidan degradation.</title>
        <authorList>
            <person name="Sichert A."/>
        </authorList>
    </citation>
    <scope>NUCLEOTIDE SEQUENCE [LARGE SCALE GENOMIC DNA]</scope>
    <source>
        <strain evidence="6 7">AS62</strain>
    </source>
</reference>
<dbReference type="PROSITE" id="PS50977">
    <property type="entry name" value="HTH_TETR_2"/>
    <property type="match status" value="1"/>
</dbReference>